<dbReference type="EMBL" id="BNJQ01000005">
    <property type="protein sequence ID" value="GHP03535.1"/>
    <property type="molecule type" value="Genomic_DNA"/>
</dbReference>
<accession>A0A830H993</accession>
<name>A0A830H993_9CHLO</name>
<evidence type="ECO:0000313" key="2">
    <source>
        <dbReference type="Proteomes" id="UP000660262"/>
    </source>
</evidence>
<gene>
    <name evidence="1" type="ORF">PPROV_000229000</name>
</gene>
<organism evidence="1 2">
    <name type="scientific">Pycnococcus provasolii</name>
    <dbReference type="NCBI Taxonomy" id="41880"/>
    <lineage>
        <taxon>Eukaryota</taxon>
        <taxon>Viridiplantae</taxon>
        <taxon>Chlorophyta</taxon>
        <taxon>Pseudoscourfieldiophyceae</taxon>
        <taxon>Pseudoscourfieldiales</taxon>
        <taxon>Pycnococcaceae</taxon>
        <taxon>Pycnococcus</taxon>
    </lineage>
</organism>
<keyword evidence="2" id="KW-1185">Reference proteome</keyword>
<sequence>MRLWLWFAVCRLVGLSSKLFFQKKGSLAALQIFGSSLSSSLFTFSTSVKVRIVIMTVMETLECRYGSVSGATLHSRAKFCDNSSAFRWEWKLDPSSKKARKLAQKRREQRKVIFNDNWAVSPQEKPKATQTKKTTKTYMPRETEPSMFAFRFEDSGKTPRATSVPSHSLENLSSFVRFEF</sequence>
<comment type="caution">
    <text evidence="1">The sequence shown here is derived from an EMBL/GenBank/DDBJ whole genome shotgun (WGS) entry which is preliminary data.</text>
</comment>
<dbReference type="Proteomes" id="UP000660262">
    <property type="component" value="Unassembled WGS sequence"/>
</dbReference>
<reference evidence="1" key="1">
    <citation type="submission" date="2020-10" db="EMBL/GenBank/DDBJ databases">
        <title>Unveiling of a novel bifunctional photoreceptor, Dualchrome1, isolated from a cosmopolitan green alga.</title>
        <authorList>
            <person name="Suzuki S."/>
            <person name="Kawachi M."/>
        </authorList>
    </citation>
    <scope>NUCLEOTIDE SEQUENCE</scope>
    <source>
        <strain evidence="1">NIES 2893</strain>
    </source>
</reference>
<protein>
    <submittedName>
        <fullName evidence="1">Uncharacterized protein</fullName>
    </submittedName>
</protein>
<evidence type="ECO:0000313" key="1">
    <source>
        <dbReference type="EMBL" id="GHP03535.1"/>
    </source>
</evidence>
<dbReference type="AlphaFoldDB" id="A0A830H993"/>
<proteinExistence type="predicted"/>